<dbReference type="PROSITE" id="PS50217">
    <property type="entry name" value="BZIP"/>
    <property type="match status" value="1"/>
</dbReference>
<dbReference type="Gene3D" id="1.20.5.170">
    <property type="match status" value="1"/>
</dbReference>
<feature type="compositionally biased region" description="Basic and acidic residues" evidence="2">
    <location>
        <begin position="158"/>
        <end position="168"/>
    </location>
</feature>
<sequence>MDFQSFSNFNFENYTEVYDVDTLFMQTFNDNVFETTNNQTQIESQKSVAQGSGFRCPNGGLFSQNTTFNLMKTEKFEGFGLSQLKKISNTAKPLVMDSNKKRESTEKTKETAKTKETEKTGTKEEKTEIETETKTKTKTKNKRKTKKKTKQAKKRTRSTKETKNKQEQDLDPEILALRPTRKRTQLCTLDIEMTEYEKKQLRQLSKEELANLTKKEKLERKRIRDRISARNSRQKQKKYLSRLETRAQEILDEKNKVEEKLNVLEFENLKLKEEIQQLKNIVLSTNLGNTNISSLTQLGNGYENGSIPQNGEHKKRRLLPKQNHHQIGIEY</sequence>
<dbReference type="SMART" id="SM00338">
    <property type="entry name" value="BRLZ"/>
    <property type="match status" value="1"/>
</dbReference>
<accession>A0AAV7ZLD2</accession>
<evidence type="ECO:0000313" key="5">
    <source>
        <dbReference type="Proteomes" id="UP001146793"/>
    </source>
</evidence>
<feature type="compositionally biased region" description="Basic and acidic residues" evidence="2">
    <location>
        <begin position="98"/>
        <end position="135"/>
    </location>
</feature>
<dbReference type="GO" id="GO:0003700">
    <property type="term" value="F:DNA-binding transcription factor activity"/>
    <property type="evidence" value="ECO:0007669"/>
    <property type="project" value="InterPro"/>
</dbReference>
<feature type="compositionally biased region" description="Basic residues" evidence="2">
    <location>
        <begin position="136"/>
        <end position="157"/>
    </location>
</feature>
<feature type="domain" description="BZIP" evidence="3">
    <location>
        <begin position="215"/>
        <end position="278"/>
    </location>
</feature>
<comment type="caution">
    <text evidence="4">The sequence shown here is derived from an EMBL/GenBank/DDBJ whole genome shotgun (WGS) entry which is preliminary data.</text>
</comment>
<feature type="coiled-coil region" evidence="1">
    <location>
        <begin position="240"/>
        <end position="281"/>
    </location>
</feature>
<keyword evidence="1" id="KW-0175">Coiled coil</keyword>
<feature type="region of interest" description="Disordered" evidence="2">
    <location>
        <begin position="92"/>
        <end position="170"/>
    </location>
</feature>
<evidence type="ECO:0000259" key="3">
    <source>
        <dbReference type="PROSITE" id="PS50217"/>
    </source>
</evidence>
<dbReference type="SUPFAM" id="SSF57959">
    <property type="entry name" value="Leucine zipper domain"/>
    <property type="match status" value="1"/>
</dbReference>
<organism evidence="4 5">
    <name type="scientific">Anaeramoeba flamelloides</name>
    <dbReference type="NCBI Taxonomy" id="1746091"/>
    <lineage>
        <taxon>Eukaryota</taxon>
        <taxon>Metamonada</taxon>
        <taxon>Anaeramoebidae</taxon>
        <taxon>Anaeramoeba</taxon>
    </lineage>
</organism>
<protein>
    <submittedName>
        <fullName evidence="4">Basic-leucine zipper transcription factor f-related</fullName>
    </submittedName>
</protein>
<gene>
    <name evidence="4" type="ORF">M0812_14473</name>
</gene>
<dbReference type="EMBL" id="JANTQA010000030">
    <property type="protein sequence ID" value="KAJ3440800.1"/>
    <property type="molecule type" value="Genomic_DNA"/>
</dbReference>
<evidence type="ECO:0000256" key="1">
    <source>
        <dbReference type="SAM" id="Coils"/>
    </source>
</evidence>
<name>A0AAV7ZLD2_9EUKA</name>
<dbReference type="InterPro" id="IPR004827">
    <property type="entry name" value="bZIP"/>
</dbReference>
<reference evidence="4" key="1">
    <citation type="submission" date="2022-08" db="EMBL/GenBank/DDBJ databases">
        <title>Novel sulphate-reducing endosymbionts in the free-living metamonad Anaeramoeba.</title>
        <authorList>
            <person name="Jerlstrom-Hultqvist J."/>
            <person name="Cepicka I."/>
            <person name="Gallot-Lavallee L."/>
            <person name="Salas-Leiva D."/>
            <person name="Curtis B.A."/>
            <person name="Zahonova K."/>
            <person name="Pipaliya S."/>
            <person name="Dacks J."/>
            <person name="Roger A.J."/>
        </authorList>
    </citation>
    <scope>NUCLEOTIDE SEQUENCE</scope>
    <source>
        <strain evidence="4">Busselton2</strain>
    </source>
</reference>
<evidence type="ECO:0000313" key="4">
    <source>
        <dbReference type="EMBL" id="KAJ3440800.1"/>
    </source>
</evidence>
<proteinExistence type="predicted"/>
<dbReference type="Proteomes" id="UP001146793">
    <property type="component" value="Unassembled WGS sequence"/>
</dbReference>
<evidence type="ECO:0000256" key="2">
    <source>
        <dbReference type="SAM" id="MobiDB-lite"/>
    </source>
</evidence>
<dbReference type="AlphaFoldDB" id="A0AAV7ZLD2"/>
<dbReference type="InterPro" id="IPR046347">
    <property type="entry name" value="bZIP_sf"/>
</dbReference>